<reference evidence="5" key="2">
    <citation type="submission" date="2017-12" db="EMBL/GenBank/DDBJ databases">
        <authorList>
            <person name="Yu X.-Y."/>
        </authorList>
    </citation>
    <scope>NUCLEOTIDE SEQUENCE [LARGE SCALE GENOMIC DNA]</scope>
    <source>
        <strain evidence="5">ZYSR67-Z</strain>
    </source>
</reference>
<dbReference type="Gene3D" id="3.40.190.10">
    <property type="entry name" value="Periplasmic binding protein-like II"/>
    <property type="match status" value="2"/>
</dbReference>
<dbReference type="RefSeq" id="WP_093984558.1">
    <property type="nucleotide sequence ID" value="NZ_BMDE01000002.1"/>
</dbReference>
<keyword evidence="6" id="KW-1185">Reference proteome</keyword>
<dbReference type="Proteomes" id="UP000655550">
    <property type="component" value="Unassembled WGS sequence"/>
</dbReference>
<organism evidence="4 5">
    <name type="scientific">Pseudomonas fluvialis</name>
    <dbReference type="NCBI Taxonomy" id="1793966"/>
    <lineage>
        <taxon>Bacteria</taxon>
        <taxon>Pseudomonadati</taxon>
        <taxon>Pseudomonadota</taxon>
        <taxon>Gammaproteobacteria</taxon>
        <taxon>Pseudomonadales</taxon>
        <taxon>Pseudomonadaceae</taxon>
        <taxon>Pseudomonas</taxon>
    </lineage>
</organism>
<reference evidence="6" key="4">
    <citation type="journal article" date="2019" name="Int. J. Syst. Evol. Microbiol.">
        <title>The Global Catalogue of Microorganisms (GCM) 10K type strain sequencing project: providing services to taxonomists for standard genome sequencing and annotation.</title>
        <authorList>
            <consortium name="The Broad Institute Genomics Platform"/>
            <consortium name="The Broad Institute Genome Sequencing Center for Infectious Disease"/>
            <person name="Wu L."/>
            <person name="Ma J."/>
        </authorList>
    </citation>
    <scope>NUCLEOTIDE SEQUENCE [LARGE SCALE GENOMIC DNA]</scope>
    <source>
        <strain evidence="6">CCM 8778</strain>
    </source>
</reference>
<evidence type="ECO:0000313" key="5">
    <source>
        <dbReference type="Proteomes" id="UP000242861"/>
    </source>
</evidence>
<dbReference type="PANTHER" id="PTHR38834">
    <property type="entry name" value="PERIPLASMIC SUBSTRATE BINDING PROTEIN FAMILY 3"/>
    <property type="match status" value="1"/>
</dbReference>
<sequence>MLKTCKRVLCASLLLAASSAQAELPEGYKMVVLTENFPPFNMAVDDKNFARDDGIDGISAEIVREMFKRAGIDYSMTLRFPWDRLYRLTLDKPGYALFSTTRTAEREALFKWVGPLGETSWVLMARGDSAIQVNNLSEASQYRIGAYKNNALSQSLESQKIPLVLSLRDQENIRKLAAGQIDLWATDDPAGRYMARAEGVQGLKVVLKMNQAQLYLALNKDTPDEVVERLQKALDEMRQEGFVEEMTNSYL</sequence>
<reference evidence="3" key="5">
    <citation type="submission" date="2024-05" db="EMBL/GenBank/DDBJ databases">
        <authorList>
            <person name="Sun Q."/>
            <person name="Sedlacek I."/>
        </authorList>
    </citation>
    <scope>NUCLEOTIDE SEQUENCE</scope>
    <source>
        <strain evidence="3">CCM 8778</strain>
    </source>
</reference>
<dbReference type="SUPFAM" id="SSF53850">
    <property type="entry name" value="Periplasmic binding protein-like II"/>
    <property type="match status" value="1"/>
</dbReference>
<evidence type="ECO:0000313" key="3">
    <source>
        <dbReference type="EMBL" id="GGH90105.1"/>
    </source>
</evidence>
<dbReference type="InterPro" id="IPR001638">
    <property type="entry name" value="Solute-binding_3/MltF_N"/>
</dbReference>
<evidence type="ECO:0000313" key="6">
    <source>
        <dbReference type="Proteomes" id="UP000655550"/>
    </source>
</evidence>
<feature type="chain" id="PRO_5014154136" evidence="1">
    <location>
        <begin position="23"/>
        <end position="251"/>
    </location>
</feature>
<dbReference type="Pfam" id="PF00497">
    <property type="entry name" value="SBP_bac_3"/>
    <property type="match status" value="1"/>
</dbReference>
<name>A0A2I0CNX1_9PSED</name>
<keyword evidence="1" id="KW-0732">Signal</keyword>
<comment type="caution">
    <text evidence="4">The sequence shown here is derived from an EMBL/GenBank/DDBJ whole genome shotgun (WGS) entry which is preliminary data.</text>
</comment>
<evidence type="ECO:0000313" key="4">
    <source>
        <dbReference type="EMBL" id="PKF70832.1"/>
    </source>
</evidence>
<feature type="domain" description="Solute-binding protein family 3/N-terminal" evidence="2">
    <location>
        <begin position="31"/>
        <end position="250"/>
    </location>
</feature>
<evidence type="ECO:0000256" key="1">
    <source>
        <dbReference type="SAM" id="SignalP"/>
    </source>
</evidence>
<reference evidence="3" key="1">
    <citation type="journal article" date="2014" name="Int. J. Syst. Evol. Microbiol.">
        <title>Complete genome of a new Firmicutes species belonging to the dominant human colonic microbiota ('Ruminococcus bicirculans') reveals two chromosomes and a selective capacity to utilize plant glucans.</title>
        <authorList>
            <consortium name="NISC Comparative Sequencing Program"/>
            <person name="Wegmann U."/>
            <person name="Louis P."/>
            <person name="Goesmann A."/>
            <person name="Henrissat B."/>
            <person name="Duncan S.H."/>
            <person name="Flint H.J."/>
        </authorList>
    </citation>
    <scope>NUCLEOTIDE SEQUENCE</scope>
    <source>
        <strain evidence="3">CCM 8778</strain>
    </source>
</reference>
<dbReference type="EMBL" id="PIYS01000018">
    <property type="protein sequence ID" value="PKF70832.1"/>
    <property type="molecule type" value="Genomic_DNA"/>
</dbReference>
<accession>A0A2I0CNX1</accession>
<proteinExistence type="predicted"/>
<feature type="signal peptide" evidence="1">
    <location>
        <begin position="1"/>
        <end position="22"/>
    </location>
</feature>
<protein>
    <submittedName>
        <fullName evidence="4">Amino acid ABC transporter substrate-binding protein</fullName>
    </submittedName>
</protein>
<dbReference type="AlphaFoldDB" id="A0A2I0CNX1"/>
<gene>
    <name evidence="4" type="ORF">CW360_09900</name>
    <name evidence="3" type="ORF">GCM10007363_06810</name>
</gene>
<evidence type="ECO:0000259" key="2">
    <source>
        <dbReference type="Pfam" id="PF00497"/>
    </source>
</evidence>
<reference evidence="4" key="3">
    <citation type="submission" date="2017-12" db="EMBL/GenBank/DDBJ databases">
        <authorList>
            <person name="Hurst M.R.H."/>
        </authorList>
    </citation>
    <scope>NUCLEOTIDE SEQUENCE [LARGE SCALE GENOMIC DNA]</scope>
    <source>
        <strain evidence="4">ZYSR67-Z</strain>
    </source>
</reference>
<dbReference type="EMBL" id="BMDE01000002">
    <property type="protein sequence ID" value="GGH90105.1"/>
    <property type="molecule type" value="Genomic_DNA"/>
</dbReference>
<dbReference type="PANTHER" id="PTHR38834:SF3">
    <property type="entry name" value="SOLUTE-BINDING PROTEIN FAMILY 3_N-TERMINAL DOMAIN-CONTAINING PROTEIN"/>
    <property type="match status" value="1"/>
</dbReference>
<dbReference type="Proteomes" id="UP000242861">
    <property type="component" value="Unassembled WGS sequence"/>
</dbReference>